<dbReference type="PANTHER" id="PTHR22888:SF9">
    <property type="entry name" value="CYTOCHROME C OXIDASE SUBUNIT 2"/>
    <property type="match status" value="1"/>
</dbReference>
<dbReference type="GO" id="GO:0005507">
    <property type="term" value="F:copper ion binding"/>
    <property type="evidence" value="ECO:0007669"/>
    <property type="project" value="InterPro"/>
</dbReference>
<dbReference type="GO" id="GO:0042773">
    <property type="term" value="P:ATP synthesis coupled electron transport"/>
    <property type="evidence" value="ECO:0007669"/>
    <property type="project" value="TreeGrafter"/>
</dbReference>
<evidence type="ECO:0000256" key="4">
    <source>
        <dbReference type="ARBA" id="ARBA00012949"/>
    </source>
</evidence>
<dbReference type="EMBL" id="CAJEWN010001451">
    <property type="protein sequence ID" value="CAD2197580.1"/>
    <property type="molecule type" value="Genomic_DNA"/>
</dbReference>
<evidence type="ECO:0000313" key="16">
    <source>
        <dbReference type="EMBL" id="CAD2204062.1"/>
    </source>
</evidence>
<evidence type="ECO:0000313" key="15">
    <source>
        <dbReference type="EMBL" id="CAD2203940.1"/>
    </source>
</evidence>
<comment type="caution">
    <text evidence="14">The sequence shown here is derived from an EMBL/GenBank/DDBJ whole genome shotgun (WGS) entry which is preliminary data.</text>
</comment>
<dbReference type="InterPro" id="IPR045187">
    <property type="entry name" value="CcO_II"/>
</dbReference>
<accession>A0A6V7XW86</accession>
<dbReference type="Gene3D" id="2.60.40.420">
    <property type="entry name" value="Cupredoxins - blue copper proteins"/>
    <property type="match status" value="1"/>
</dbReference>
<evidence type="ECO:0000256" key="2">
    <source>
        <dbReference type="ARBA" id="ARBA00004225"/>
    </source>
</evidence>
<keyword evidence="5" id="KW-0460">Magnesium</keyword>
<dbReference type="Pfam" id="PF00116">
    <property type="entry name" value="COX2"/>
    <property type="match status" value="1"/>
</dbReference>
<dbReference type="GO" id="GO:0004129">
    <property type="term" value="F:cytochrome-c oxidase activity"/>
    <property type="evidence" value="ECO:0007669"/>
    <property type="project" value="UniProtKB-EC"/>
</dbReference>
<keyword evidence="7" id="KW-0496">Mitochondrion</keyword>
<evidence type="ECO:0000256" key="7">
    <source>
        <dbReference type="ARBA" id="ARBA00023128"/>
    </source>
</evidence>
<dbReference type="EC" id="7.1.1.9" evidence="4"/>
<organism evidence="14 17">
    <name type="scientific">Meloidogyne enterolobii</name>
    <name type="common">Root-knot nematode worm</name>
    <name type="synonym">Meloidogyne mayaguensis</name>
    <dbReference type="NCBI Taxonomy" id="390850"/>
    <lineage>
        <taxon>Eukaryota</taxon>
        <taxon>Metazoa</taxon>
        <taxon>Ecdysozoa</taxon>
        <taxon>Nematoda</taxon>
        <taxon>Chromadorea</taxon>
        <taxon>Rhabditida</taxon>
        <taxon>Tylenchina</taxon>
        <taxon>Tylenchomorpha</taxon>
        <taxon>Tylenchoidea</taxon>
        <taxon>Meloidogynidae</taxon>
        <taxon>Meloidogyninae</taxon>
        <taxon>Meloidogyne</taxon>
    </lineage>
</organism>
<evidence type="ECO:0000256" key="5">
    <source>
        <dbReference type="ARBA" id="ARBA00022842"/>
    </source>
</evidence>
<evidence type="ECO:0000256" key="6">
    <source>
        <dbReference type="ARBA" id="ARBA00023008"/>
    </source>
</evidence>
<evidence type="ECO:0000256" key="9">
    <source>
        <dbReference type="ARBA" id="ARBA00031389"/>
    </source>
</evidence>
<evidence type="ECO:0000313" key="14">
    <source>
        <dbReference type="EMBL" id="CAD2203568.1"/>
    </source>
</evidence>
<evidence type="ECO:0000313" key="13">
    <source>
        <dbReference type="EMBL" id="CAD2197585.1"/>
    </source>
</evidence>
<dbReference type="PROSITE" id="PS50857">
    <property type="entry name" value="COX2_CUA"/>
    <property type="match status" value="1"/>
</dbReference>
<reference evidence="14 17" key="1">
    <citation type="submission" date="2020-08" db="EMBL/GenBank/DDBJ databases">
        <authorList>
            <person name="Koutsovoulos G."/>
            <person name="Danchin GJ E."/>
        </authorList>
    </citation>
    <scope>NUCLEOTIDE SEQUENCE [LARGE SCALE GENOMIC DNA]</scope>
</reference>
<dbReference type="GO" id="GO:0031966">
    <property type="term" value="C:mitochondrial membrane"/>
    <property type="evidence" value="ECO:0007669"/>
    <property type="project" value="UniProtKB-SubCell"/>
</dbReference>
<evidence type="ECO:0000256" key="3">
    <source>
        <dbReference type="ARBA" id="ARBA00007866"/>
    </source>
</evidence>
<evidence type="ECO:0000256" key="1">
    <source>
        <dbReference type="ARBA" id="ARBA00001935"/>
    </source>
</evidence>
<dbReference type="OrthoDB" id="5856331at2759"/>
<sequence length="102" mass="11806">MEYLMLGREIFLEVDNRLVLPNDLLIRFVCSSSDVIHAWVLPIFFLKTDVISGLITVFRFNFDILGLFFGQCSEICGINHSFIPILVEITLFDFFKLNLLTN</sequence>
<comment type="subcellular location">
    <subcellularLocation>
        <location evidence="2">Mitochondrion membrane</location>
        <topology evidence="2">Multi-pass membrane protein</topology>
    </subcellularLocation>
</comment>
<evidence type="ECO:0000313" key="12">
    <source>
        <dbReference type="EMBL" id="CAD2197580.1"/>
    </source>
</evidence>
<comment type="similarity">
    <text evidence="3">Belongs to the cytochrome c oxidase subunit 2 family.</text>
</comment>
<dbReference type="EMBL" id="CAJEWN010002417">
    <property type="protein sequence ID" value="CAD2203568.1"/>
    <property type="molecule type" value="Genomic_DNA"/>
</dbReference>
<comment type="catalytic activity">
    <reaction evidence="10">
        <text>4 Fe(II)-[cytochrome c] + O2 + 8 H(+)(in) = 4 Fe(III)-[cytochrome c] + 2 H2O + 4 H(+)(out)</text>
        <dbReference type="Rhea" id="RHEA:11436"/>
        <dbReference type="Rhea" id="RHEA-COMP:10350"/>
        <dbReference type="Rhea" id="RHEA-COMP:14399"/>
        <dbReference type="ChEBI" id="CHEBI:15377"/>
        <dbReference type="ChEBI" id="CHEBI:15378"/>
        <dbReference type="ChEBI" id="CHEBI:15379"/>
        <dbReference type="ChEBI" id="CHEBI:29033"/>
        <dbReference type="ChEBI" id="CHEBI:29034"/>
        <dbReference type="EC" id="7.1.1.9"/>
    </reaction>
    <physiologicalReaction direction="left-to-right" evidence="10">
        <dbReference type="Rhea" id="RHEA:11437"/>
    </physiologicalReaction>
</comment>
<feature type="domain" description="Cytochrome oxidase subunit II copper A binding" evidence="11">
    <location>
        <begin position="1"/>
        <end position="101"/>
    </location>
</feature>
<evidence type="ECO:0000313" key="17">
    <source>
        <dbReference type="Proteomes" id="UP000580250"/>
    </source>
</evidence>
<dbReference type="PRINTS" id="PR01166">
    <property type="entry name" value="CYCOXIDASEII"/>
</dbReference>
<dbReference type="EMBL" id="CAJEWN010001451">
    <property type="protein sequence ID" value="CAD2197585.1"/>
    <property type="molecule type" value="Genomic_DNA"/>
</dbReference>
<dbReference type="EMBL" id="CAJEWN010002514">
    <property type="protein sequence ID" value="CAD2204062.1"/>
    <property type="molecule type" value="Genomic_DNA"/>
</dbReference>
<evidence type="ECO:0000259" key="11">
    <source>
        <dbReference type="PROSITE" id="PS50857"/>
    </source>
</evidence>
<name>A0A6V7XW86_MELEN</name>
<keyword evidence="6" id="KW-0186">Copper</keyword>
<keyword evidence="8" id="KW-0472">Membrane</keyword>
<gene>
    <name evidence="12" type="ORF">MENT_LOCUS50843</name>
    <name evidence="13" type="ORF">MENT_LOCUS50848</name>
    <name evidence="14" type="ORF">MENT_LOCUS57263</name>
    <name evidence="15" type="ORF">MENT_LOCUS57650</name>
    <name evidence="16" type="ORF">MENT_LOCUS57781</name>
</gene>
<comment type="cofactor">
    <cofactor evidence="1">
        <name>Cu cation</name>
        <dbReference type="ChEBI" id="CHEBI:23378"/>
    </cofactor>
</comment>
<dbReference type="PANTHER" id="PTHR22888">
    <property type="entry name" value="CYTOCHROME C OXIDASE, SUBUNIT II"/>
    <property type="match status" value="1"/>
</dbReference>
<proteinExistence type="inferred from homology"/>
<dbReference type="InterPro" id="IPR008972">
    <property type="entry name" value="Cupredoxin"/>
</dbReference>
<evidence type="ECO:0000256" key="8">
    <source>
        <dbReference type="ARBA" id="ARBA00023136"/>
    </source>
</evidence>
<dbReference type="EMBL" id="CAJEWN010002488">
    <property type="protein sequence ID" value="CAD2203940.1"/>
    <property type="molecule type" value="Genomic_DNA"/>
</dbReference>
<evidence type="ECO:0000256" key="10">
    <source>
        <dbReference type="ARBA" id="ARBA00049512"/>
    </source>
</evidence>
<dbReference type="AlphaFoldDB" id="A0A6V7XW86"/>
<dbReference type="InterPro" id="IPR002429">
    <property type="entry name" value="CcO_II-like_C"/>
</dbReference>
<dbReference type="Proteomes" id="UP000580250">
    <property type="component" value="Unassembled WGS sequence"/>
</dbReference>
<protein>
    <recommendedName>
        <fullName evidence="4">cytochrome-c oxidase</fullName>
        <ecNumber evidence="4">7.1.1.9</ecNumber>
    </recommendedName>
    <alternativeName>
        <fullName evidence="9">Cytochrome c oxidase polypeptide II</fullName>
    </alternativeName>
</protein>
<dbReference type="SUPFAM" id="SSF49503">
    <property type="entry name" value="Cupredoxins"/>
    <property type="match status" value="1"/>
</dbReference>